<evidence type="ECO:0000313" key="1">
    <source>
        <dbReference type="EMBL" id="GJS84118.1"/>
    </source>
</evidence>
<name>A0ABQ4Z1T6_9ASTR</name>
<keyword evidence="2" id="KW-1185">Reference proteome</keyword>
<sequence length="102" mass="11690">MPMCTAHVMLIGNVLKAMVVQRLLKKLEIKGRPVDEEERSLDVTTPRELIGPDGRLIVKDPALGVPRQSYHSDRCASVFEYMVGHYRVSLDRYYAPPEYDEQ</sequence>
<evidence type="ECO:0000313" key="2">
    <source>
        <dbReference type="Proteomes" id="UP001151760"/>
    </source>
</evidence>
<organism evidence="1 2">
    <name type="scientific">Tanacetum coccineum</name>
    <dbReference type="NCBI Taxonomy" id="301880"/>
    <lineage>
        <taxon>Eukaryota</taxon>
        <taxon>Viridiplantae</taxon>
        <taxon>Streptophyta</taxon>
        <taxon>Embryophyta</taxon>
        <taxon>Tracheophyta</taxon>
        <taxon>Spermatophyta</taxon>
        <taxon>Magnoliopsida</taxon>
        <taxon>eudicotyledons</taxon>
        <taxon>Gunneridae</taxon>
        <taxon>Pentapetalae</taxon>
        <taxon>asterids</taxon>
        <taxon>campanulids</taxon>
        <taxon>Asterales</taxon>
        <taxon>Asteraceae</taxon>
        <taxon>Asteroideae</taxon>
        <taxon>Anthemideae</taxon>
        <taxon>Anthemidinae</taxon>
        <taxon>Tanacetum</taxon>
    </lineage>
</organism>
<protein>
    <submittedName>
        <fullName evidence="1">Uncharacterized protein</fullName>
    </submittedName>
</protein>
<dbReference type="Proteomes" id="UP001151760">
    <property type="component" value="Unassembled WGS sequence"/>
</dbReference>
<gene>
    <name evidence="1" type="ORF">Tco_0750659</name>
</gene>
<dbReference type="EMBL" id="BQNB010010951">
    <property type="protein sequence ID" value="GJS84118.1"/>
    <property type="molecule type" value="Genomic_DNA"/>
</dbReference>
<reference evidence="1" key="1">
    <citation type="journal article" date="2022" name="Int. J. Mol. Sci.">
        <title>Draft Genome of Tanacetum Coccineum: Genomic Comparison of Closely Related Tanacetum-Family Plants.</title>
        <authorList>
            <person name="Yamashiro T."/>
            <person name="Shiraishi A."/>
            <person name="Nakayama K."/>
            <person name="Satake H."/>
        </authorList>
    </citation>
    <scope>NUCLEOTIDE SEQUENCE</scope>
</reference>
<reference evidence="1" key="2">
    <citation type="submission" date="2022-01" db="EMBL/GenBank/DDBJ databases">
        <authorList>
            <person name="Yamashiro T."/>
            <person name="Shiraishi A."/>
            <person name="Satake H."/>
            <person name="Nakayama K."/>
        </authorList>
    </citation>
    <scope>NUCLEOTIDE SEQUENCE</scope>
</reference>
<proteinExistence type="predicted"/>
<comment type="caution">
    <text evidence="1">The sequence shown here is derived from an EMBL/GenBank/DDBJ whole genome shotgun (WGS) entry which is preliminary data.</text>
</comment>
<accession>A0ABQ4Z1T6</accession>